<dbReference type="HOGENOM" id="CLU_1089579_0_0_11"/>
<keyword evidence="2" id="KW-0472">Membrane</keyword>
<protein>
    <recommendedName>
        <fullName evidence="5">HNH endonuclease</fullName>
    </recommendedName>
</protein>
<gene>
    <name evidence="3" type="ordered locus">Snas_4409</name>
</gene>
<dbReference type="KEGG" id="sna:Snas_4409"/>
<name>D3Q3Y8_STANL</name>
<evidence type="ECO:0000313" key="3">
    <source>
        <dbReference type="EMBL" id="ADD44055.1"/>
    </source>
</evidence>
<dbReference type="AlphaFoldDB" id="D3Q3Y8"/>
<accession>D3Q3Y8</accession>
<dbReference type="EMBL" id="CP001778">
    <property type="protein sequence ID" value="ADD44055.1"/>
    <property type="molecule type" value="Genomic_DNA"/>
</dbReference>
<proteinExistence type="predicted"/>
<keyword evidence="2" id="KW-1133">Transmembrane helix</keyword>
<evidence type="ECO:0000313" key="4">
    <source>
        <dbReference type="Proteomes" id="UP000000844"/>
    </source>
</evidence>
<keyword evidence="4" id="KW-1185">Reference proteome</keyword>
<reference evidence="3 4" key="1">
    <citation type="journal article" date="2009" name="Stand. Genomic Sci.">
        <title>Complete genome sequence of Stackebrandtia nassauensis type strain (LLR-40K-21).</title>
        <authorList>
            <person name="Munk C."/>
            <person name="Lapidus A."/>
            <person name="Copeland A."/>
            <person name="Jando M."/>
            <person name="Mayilraj S."/>
            <person name="Glavina Del Rio T."/>
            <person name="Nolan M."/>
            <person name="Chen F."/>
            <person name="Lucas S."/>
            <person name="Tice H."/>
            <person name="Cheng J.F."/>
            <person name="Han C."/>
            <person name="Detter J.C."/>
            <person name="Bruce D."/>
            <person name="Goodwin L."/>
            <person name="Chain P."/>
            <person name="Pitluck S."/>
            <person name="Goker M."/>
            <person name="Ovchinikova G."/>
            <person name="Pati A."/>
            <person name="Ivanova N."/>
            <person name="Mavromatis K."/>
            <person name="Chen A."/>
            <person name="Palaniappan K."/>
            <person name="Land M."/>
            <person name="Hauser L."/>
            <person name="Chang Y.J."/>
            <person name="Jeffries C.D."/>
            <person name="Bristow J."/>
            <person name="Eisen J.A."/>
            <person name="Markowitz V."/>
            <person name="Hugenholtz P."/>
            <person name="Kyrpides N.C."/>
            <person name="Klenk H.P."/>
        </authorList>
    </citation>
    <scope>NUCLEOTIDE SEQUENCE [LARGE SCALE GENOMIC DNA]</scope>
    <source>
        <strain evidence="4">DSM 44728 / CIP 108903 / NRRL B-16338 / NBRC 102104 / LLR-40K-21</strain>
    </source>
</reference>
<feature type="transmembrane region" description="Helical" evidence="2">
    <location>
        <begin position="286"/>
        <end position="306"/>
    </location>
</feature>
<keyword evidence="1" id="KW-0175">Coiled coil</keyword>
<evidence type="ECO:0000256" key="2">
    <source>
        <dbReference type="SAM" id="Phobius"/>
    </source>
</evidence>
<evidence type="ECO:0000256" key="1">
    <source>
        <dbReference type="SAM" id="Coils"/>
    </source>
</evidence>
<dbReference type="OrthoDB" id="5379188at2"/>
<dbReference type="eggNOG" id="ENOG502ZXAF">
    <property type="taxonomic scope" value="Bacteria"/>
</dbReference>
<keyword evidence="2" id="KW-0812">Transmembrane</keyword>
<feature type="coiled-coil region" evidence="1">
    <location>
        <begin position="242"/>
        <end position="269"/>
    </location>
</feature>
<organism evidence="3 4">
    <name type="scientific">Stackebrandtia nassauensis (strain DSM 44728 / CIP 108903 / NRRL B-16338 / NBRC 102104 / LLR-40K-21)</name>
    <dbReference type="NCBI Taxonomy" id="446470"/>
    <lineage>
        <taxon>Bacteria</taxon>
        <taxon>Bacillati</taxon>
        <taxon>Actinomycetota</taxon>
        <taxon>Actinomycetes</taxon>
        <taxon>Glycomycetales</taxon>
        <taxon>Glycomycetaceae</taxon>
        <taxon>Stackebrandtia</taxon>
    </lineage>
</organism>
<dbReference type="RefSeq" id="WP_013019626.1">
    <property type="nucleotide sequence ID" value="NC_013947.1"/>
</dbReference>
<sequence length="311" mass="34967">MGDRDYRIGNDRGLFLFGKGYCYFPKCQVRALREVGDNLVTQVQRAHIYAAKAGGLRYDPMMTVEERKSHRNLILLCYPHHAEVDLNTNLHKYPASLLLQWKKDREGDQLEALRGLEGLSQEKFERMLIDSVASAKSEILGAISDLPEEIGDLLRNELDKAFRGPELDKDAIYSLNHATTLLARMEFPYQTDALWKAAKLFSQLVSDTGLGRLPDALQSSNFRRLPGIIDELERQADLPDSLDRSLSNLDKAQRTIERLENVTEQLADQSITDIVDRGRFWDYLKIGAVVGFVAGLLVAGAVAYLISLGAQ</sequence>
<dbReference type="STRING" id="446470.Snas_4409"/>
<dbReference type="Proteomes" id="UP000000844">
    <property type="component" value="Chromosome"/>
</dbReference>
<evidence type="ECO:0008006" key="5">
    <source>
        <dbReference type="Google" id="ProtNLM"/>
    </source>
</evidence>